<dbReference type="NCBIfam" id="NF033539">
    <property type="entry name" value="transpos_IS1380"/>
    <property type="match status" value="1"/>
</dbReference>
<evidence type="ECO:0000313" key="3">
    <source>
        <dbReference type="EMBL" id="ADO70654.1"/>
    </source>
</evidence>
<evidence type="ECO:0000313" key="4">
    <source>
        <dbReference type="Proteomes" id="UP000001351"/>
    </source>
</evidence>
<feature type="region of interest" description="Disordered" evidence="1">
    <location>
        <begin position="419"/>
        <end position="442"/>
    </location>
</feature>
<dbReference type="Pfam" id="PF13701">
    <property type="entry name" value="DDE_Tnp_1_4"/>
    <property type="match status" value="1"/>
</dbReference>
<reference evidence="3 4" key="1">
    <citation type="journal article" date="2011" name="Mol. Biol. Evol.">
        <title>Comparative genomic analysis of fruiting body formation in Myxococcales.</title>
        <authorList>
            <person name="Huntley S."/>
            <person name="Hamann N."/>
            <person name="Wegener-Feldbrugge S."/>
            <person name="Treuner-Lange A."/>
            <person name="Kube M."/>
            <person name="Reinhardt R."/>
            <person name="Klages S."/>
            <person name="Muller R."/>
            <person name="Ronning C.M."/>
            <person name="Nierman W.C."/>
            <person name="Sogaard-Andersen L."/>
        </authorList>
    </citation>
    <scope>NUCLEOTIDE SEQUENCE [LARGE SCALE GENOMIC DNA]</scope>
    <source>
        <strain evidence="3 4">DW4/3-1</strain>
    </source>
</reference>
<gene>
    <name evidence="3" type="ordered locus">STAUR_2862</name>
</gene>
<dbReference type="AlphaFoldDB" id="E3FP36"/>
<organism evidence="3 4">
    <name type="scientific">Stigmatella aurantiaca (strain DW4/3-1)</name>
    <dbReference type="NCBI Taxonomy" id="378806"/>
    <lineage>
        <taxon>Bacteria</taxon>
        <taxon>Pseudomonadati</taxon>
        <taxon>Myxococcota</taxon>
        <taxon>Myxococcia</taxon>
        <taxon>Myxococcales</taxon>
        <taxon>Cystobacterineae</taxon>
        <taxon>Archangiaceae</taxon>
        <taxon>Stigmatella</taxon>
    </lineage>
</organism>
<evidence type="ECO:0000259" key="2">
    <source>
        <dbReference type="Pfam" id="PF13701"/>
    </source>
</evidence>
<feature type="region of interest" description="Disordered" evidence="1">
    <location>
        <begin position="477"/>
        <end position="498"/>
    </location>
</feature>
<feature type="domain" description="Transposase DDE" evidence="2">
    <location>
        <begin position="14"/>
        <end position="416"/>
    </location>
</feature>
<proteinExistence type="predicted"/>
<dbReference type="RefSeq" id="WP_013375466.1">
    <property type="nucleotide sequence ID" value="NC_014623.1"/>
</dbReference>
<dbReference type="eggNOG" id="COG1861">
    <property type="taxonomic scope" value="Bacteria"/>
</dbReference>
<dbReference type="Proteomes" id="UP000001351">
    <property type="component" value="Chromosome"/>
</dbReference>
<sequence>MKTDCSVKQVEFDSVGRRKLVAAFDGEHISSDGGLTLLHQVDQRFGLMRKFAACFKDFRRPEWIEHTVEELVRQRVFGITCGYEDLVDHQTLRRDPLLAAVVGKAEPQKQALASPSTLNRLELTPADATPEARYRKGVYDGPAIENFFVDAFLEAHRIHGTQEGRFFHGYYGNDCYLPLYIFAGDFLLCAKLRTSDIDASSGALEEVQRIVSRIRARWPKTRILLRADSGFTRDELMAWCEQSGIDFVFGLARNARLEAMIEPDLKLVRAVSLEEREGAPVRAYRELRYRTRDSWTRERRVVAKAEWLGDKFNPRFVVTSLRPEEHEAQALYEQLYCARGDMENRIKEQQLGLFADRTSAHTLRANQLRLWFASVAYVLLNLLRHFGLKGTELERAQAGTLRLKLLKLAAIVAASSSPRWCAPGRQPSSPRPARPGGARVGQRHLGHFGARQIAPAPLAERVRQCQLGPVECARRRAAASFSVESRARRSSGSARRPA</sequence>
<evidence type="ECO:0000256" key="1">
    <source>
        <dbReference type="SAM" id="MobiDB-lite"/>
    </source>
</evidence>
<accession>E3FP36</accession>
<dbReference type="KEGG" id="sur:STAUR_2862"/>
<dbReference type="InterPro" id="IPR047960">
    <property type="entry name" value="Transpos_IS1380"/>
</dbReference>
<dbReference type="EMBL" id="CP002271">
    <property type="protein sequence ID" value="ADO70654.1"/>
    <property type="molecule type" value="Genomic_DNA"/>
</dbReference>
<dbReference type="InterPro" id="IPR025668">
    <property type="entry name" value="Tnp_DDE_dom"/>
</dbReference>
<dbReference type="HOGENOM" id="CLU_028186_7_2_7"/>
<name>E3FP36_STIAD</name>
<protein>
    <submittedName>
        <fullName evidence="3">Transposase, IS4-like protein</fullName>
    </submittedName>
</protein>
<keyword evidence="4" id="KW-1185">Reference proteome</keyword>